<dbReference type="PANTHER" id="PTHR33164:SF99">
    <property type="entry name" value="MARR FAMILY REGULATORY PROTEIN"/>
    <property type="match status" value="1"/>
</dbReference>
<name>A0A1G6W4W2_9BURK</name>
<dbReference type="InterPro" id="IPR039422">
    <property type="entry name" value="MarR/SlyA-like"/>
</dbReference>
<dbReference type="Gene3D" id="1.10.10.10">
    <property type="entry name" value="Winged helix-like DNA-binding domain superfamily/Winged helix DNA-binding domain"/>
    <property type="match status" value="1"/>
</dbReference>
<evidence type="ECO:0000313" key="3">
    <source>
        <dbReference type="Proteomes" id="UP000198908"/>
    </source>
</evidence>
<protein>
    <submittedName>
        <fullName evidence="2">DNA-binding transcriptional regulator, MarR family</fullName>
    </submittedName>
</protein>
<dbReference type="EMBL" id="FMYQ01000022">
    <property type="protein sequence ID" value="SDD60743.1"/>
    <property type="molecule type" value="Genomic_DNA"/>
</dbReference>
<dbReference type="SUPFAM" id="SSF46785">
    <property type="entry name" value="Winged helix' DNA-binding domain"/>
    <property type="match status" value="1"/>
</dbReference>
<dbReference type="STRING" id="416944.SAMN05421548_12262"/>
<proteinExistence type="predicted"/>
<dbReference type="GO" id="GO:0006950">
    <property type="term" value="P:response to stress"/>
    <property type="evidence" value="ECO:0007669"/>
    <property type="project" value="TreeGrafter"/>
</dbReference>
<dbReference type="InterPro" id="IPR000835">
    <property type="entry name" value="HTH_MarR-typ"/>
</dbReference>
<keyword evidence="3" id="KW-1185">Reference proteome</keyword>
<organism evidence="2 3">
    <name type="scientific">Paraburkholderia lycopersici</name>
    <dbReference type="NCBI Taxonomy" id="416944"/>
    <lineage>
        <taxon>Bacteria</taxon>
        <taxon>Pseudomonadati</taxon>
        <taxon>Pseudomonadota</taxon>
        <taxon>Betaproteobacteria</taxon>
        <taxon>Burkholderiales</taxon>
        <taxon>Burkholderiaceae</taxon>
        <taxon>Paraburkholderia</taxon>
    </lineage>
</organism>
<dbReference type="InterPro" id="IPR036388">
    <property type="entry name" value="WH-like_DNA-bd_sf"/>
</dbReference>
<feature type="domain" description="HTH marR-type" evidence="1">
    <location>
        <begin position="72"/>
        <end position="209"/>
    </location>
</feature>
<accession>A0A1G6W4W2</accession>
<evidence type="ECO:0000313" key="2">
    <source>
        <dbReference type="EMBL" id="SDD60743.1"/>
    </source>
</evidence>
<keyword evidence="2" id="KW-0238">DNA-binding</keyword>
<dbReference type="PROSITE" id="PS50995">
    <property type="entry name" value="HTH_MARR_2"/>
    <property type="match status" value="1"/>
</dbReference>
<evidence type="ECO:0000259" key="1">
    <source>
        <dbReference type="PROSITE" id="PS50995"/>
    </source>
</evidence>
<dbReference type="GO" id="GO:0003677">
    <property type="term" value="F:DNA binding"/>
    <property type="evidence" value="ECO:0007669"/>
    <property type="project" value="UniProtKB-KW"/>
</dbReference>
<dbReference type="PANTHER" id="PTHR33164">
    <property type="entry name" value="TRANSCRIPTIONAL REGULATOR, MARR FAMILY"/>
    <property type="match status" value="1"/>
</dbReference>
<dbReference type="InterPro" id="IPR036390">
    <property type="entry name" value="WH_DNA-bd_sf"/>
</dbReference>
<sequence>MSNPTSNGSGRDRNDEGRCPVARESVGKALFHQKLYDLKIVTTFPIMSDSLAPLARSFSLKAIRDARETAEKHLYFSGVANARYVLRKVFRIIEEHAKEHGLDAIHHQSLIQIYGSQDGRLRVKELAARMDISQAFASSVSSTLIAKGYAERIPCEDDLRSNFIGITSNGVKLLCTIDDAVRVHVEYFTKQLSDSEREMVIYMMMFYIGL</sequence>
<dbReference type="Proteomes" id="UP000198908">
    <property type="component" value="Unassembled WGS sequence"/>
</dbReference>
<dbReference type="OrthoDB" id="4462574at2"/>
<reference evidence="3" key="1">
    <citation type="submission" date="2016-09" db="EMBL/GenBank/DDBJ databases">
        <authorList>
            <person name="Varghese N."/>
            <person name="Submissions S."/>
        </authorList>
    </citation>
    <scope>NUCLEOTIDE SEQUENCE [LARGE SCALE GENOMIC DNA]</scope>
    <source>
        <strain evidence="3">TNe-862</strain>
    </source>
</reference>
<dbReference type="RefSeq" id="WP_092001184.1">
    <property type="nucleotide sequence ID" value="NZ_FMYQ01000022.1"/>
</dbReference>
<gene>
    <name evidence="2" type="ORF">SAMN05421548_12262</name>
</gene>
<dbReference type="GO" id="GO:0003700">
    <property type="term" value="F:DNA-binding transcription factor activity"/>
    <property type="evidence" value="ECO:0007669"/>
    <property type="project" value="InterPro"/>
</dbReference>
<dbReference type="Pfam" id="PF12802">
    <property type="entry name" value="MarR_2"/>
    <property type="match status" value="1"/>
</dbReference>
<dbReference type="SMART" id="SM00347">
    <property type="entry name" value="HTH_MARR"/>
    <property type="match status" value="1"/>
</dbReference>
<dbReference type="AlphaFoldDB" id="A0A1G6W4W2"/>